<evidence type="ECO:0000259" key="9">
    <source>
        <dbReference type="PROSITE" id="PS50929"/>
    </source>
</evidence>
<feature type="transmembrane region" description="Helical" evidence="7">
    <location>
        <begin position="157"/>
        <end position="178"/>
    </location>
</feature>
<name>A0ABW2EL39_9BACI</name>
<evidence type="ECO:0000256" key="1">
    <source>
        <dbReference type="ARBA" id="ARBA00004651"/>
    </source>
</evidence>
<dbReference type="InterPro" id="IPR003593">
    <property type="entry name" value="AAA+_ATPase"/>
</dbReference>
<keyword evidence="11" id="KW-1185">Reference proteome</keyword>
<dbReference type="InterPro" id="IPR017871">
    <property type="entry name" value="ABC_transporter-like_CS"/>
</dbReference>
<dbReference type="Proteomes" id="UP001596410">
    <property type="component" value="Unassembled WGS sequence"/>
</dbReference>
<comment type="subcellular location">
    <subcellularLocation>
        <location evidence="1">Cell membrane</location>
        <topology evidence="1">Multi-pass membrane protein</topology>
    </subcellularLocation>
</comment>
<keyword evidence="4" id="KW-0067">ATP-binding</keyword>
<organism evidence="10 11">
    <name type="scientific">Halobacillus seohaensis</name>
    <dbReference type="NCBI Taxonomy" id="447421"/>
    <lineage>
        <taxon>Bacteria</taxon>
        <taxon>Bacillati</taxon>
        <taxon>Bacillota</taxon>
        <taxon>Bacilli</taxon>
        <taxon>Bacillales</taxon>
        <taxon>Bacillaceae</taxon>
        <taxon>Halobacillus</taxon>
    </lineage>
</organism>
<dbReference type="InterPro" id="IPR003439">
    <property type="entry name" value="ABC_transporter-like_ATP-bd"/>
</dbReference>
<keyword evidence="2 7" id="KW-0812">Transmembrane</keyword>
<dbReference type="Pfam" id="PF00664">
    <property type="entry name" value="ABC_membrane"/>
    <property type="match status" value="1"/>
</dbReference>
<proteinExistence type="predicted"/>
<dbReference type="InterPro" id="IPR014216">
    <property type="entry name" value="ABC_transptr_CydD"/>
</dbReference>
<dbReference type="SMART" id="SM00382">
    <property type="entry name" value="AAA"/>
    <property type="match status" value="1"/>
</dbReference>
<feature type="domain" description="ABC transmembrane type-1" evidence="9">
    <location>
        <begin position="16"/>
        <end position="300"/>
    </location>
</feature>
<dbReference type="PROSITE" id="PS50929">
    <property type="entry name" value="ABC_TM1F"/>
    <property type="match status" value="1"/>
</dbReference>
<dbReference type="InterPro" id="IPR036640">
    <property type="entry name" value="ABC1_TM_sf"/>
</dbReference>
<dbReference type="InterPro" id="IPR027417">
    <property type="entry name" value="P-loop_NTPase"/>
</dbReference>
<feature type="transmembrane region" description="Helical" evidence="7">
    <location>
        <begin position="12"/>
        <end position="36"/>
    </location>
</feature>
<evidence type="ECO:0000256" key="5">
    <source>
        <dbReference type="ARBA" id="ARBA00022989"/>
    </source>
</evidence>
<evidence type="ECO:0000256" key="6">
    <source>
        <dbReference type="ARBA" id="ARBA00023136"/>
    </source>
</evidence>
<gene>
    <name evidence="10" type="primary">cydD</name>
    <name evidence="10" type="ORF">ACFQIC_13850</name>
</gene>
<reference evidence="11" key="1">
    <citation type="journal article" date="2019" name="Int. J. Syst. Evol. Microbiol.">
        <title>The Global Catalogue of Microorganisms (GCM) 10K type strain sequencing project: providing services to taxonomists for standard genome sequencing and annotation.</title>
        <authorList>
            <consortium name="The Broad Institute Genomics Platform"/>
            <consortium name="The Broad Institute Genome Sequencing Center for Infectious Disease"/>
            <person name="Wu L."/>
            <person name="Ma J."/>
        </authorList>
    </citation>
    <scope>NUCLEOTIDE SEQUENCE [LARGE SCALE GENOMIC DNA]</scope>
    <source>
        <strain evidence="11">CGMCC 4.1621</strain>
    </source>
</reference>
<dbReference type="SUPFAM" id="SSF52540">
    <property type="entry name" value="P-loop containing nucleoside triphosphate hydrolases"/>
    <property type="match status" value="1"/>
</dbReference>
<sequence length="577" mass="63272">MKHLKQIAFSQRPVIILLVMISLLTGAAIIGQAYYFVAIVEGVFLNNASFQAITPLIIGLFVVLAIRATLTYWSGRTGVKMAAKVKKNFRKSLLSKYAKNPVQASMQGQSGKKVSVLMDAIDDLDSYFSSYIPQMIQTAIVPVMILVAVFTQHLYSGLIMIITAPFIPFFMALIGVMTKKKSEEQLDKMAAFSGRFLDTLQGLTTLKLFGRARKQRELIKESSLGFRDATMGVLKVAFVSSLMLEFISMLSIGLIAMEIAIRLVVYEGISFFSAFFILILAPEFYQLLKDAGSAFHTGRGSMVAANKVTDELEEDVPVVEWGSAPLVTKNQPPEVELKAVSFSYKEEGFSLLNIDTFIPAYSQVAIVGRTGSGKTTLLHLMAGLVSPTEGQVRVNGKALSDYKEKDWFEQVSYISQHPYLFSGTIAENIAVGGPKGSTRAQVEQAAEKAGIDSFIKSLEQGYDTSIGEAGRGLSGGEKQRVAIARAFLKQPYIILFDEPTTGLDLQTEKILQQSLQELSRSSTVITVAHRLHTIQAADQILLLDNGKLIGRGSHEELIQTVPEYRDMVSVQQGGEAQ</sequence>
<evidence type="ECO:0000256" key="4">
    <source>
        <dbReference type="ARBA" id="ARBA00022840"/>
    </source>
</evidence>
<evidence type="ECO:0000259" key="8">
    <source>
        <dbReference type="PROSITE" id="PS50893"/>
    </source>
</evidence>
<dbReference type="PROSITE" id="PS00211">
    <property type="entry name" value="ABC_TRANSPORTER_1"/>
    <property type="match status" value="1"/>
</dbReference>
<dbReference type="RefSeq" id="WP_204709146.1">
    <property type="nucleotide sequence ID" value="NZ_JBHSZV010000034.1"/>
</dbReference>
<dbReference type="SUPFAM" id="SSF90123">
    <property type="entry name" value="ABC transporter transmembrane region"/>
    <property type="match status" value="1"/>
</dbReference>
<feature type="transmembrane region" description="Helical" evidence="7">
    <location>
        <begin position="48"/>
        <end position="70"/>
    </location>
</feature>
<comment type="caution">
    <text evidence="10">The sequence shown here is derived from an EMBL/GenBank/DDBJ whole genome shotgun (WGS) entry which is preliminary data.</text>
</comment>
<dbReference type="Gene3D" id="1.20.1560.10">
    <property type="entry name" value="ABC transporter type 1, transmembrane domain"/>
    <property type="match status" value="1"/>
</dbReference>
<dbReference type="InterPro" id="IPR011527">
    <property type="entry name" value="ABC1_TM_dom"/>
</dbReference>
<evidence type="ECO:0000313" key="11">
    <source>
        <dbReference type="Proteomes" id="UP001596410"/>
    </source>
</evidence>
<accession>A0ABW2EL39</accession>
<keyword evidence="5 7" id="KW-1133">Transmembrane helix</keyword>
<protein>
    <submittedName>
        <fullName evidence="10">Thiol reductant ABC exporter subunit CydD</fullName>
    </submittedName>
</protein>
<dbReference type="Pfam" id="PF00005">
    <property type="entry name" value="ABC_tran"/>
    <property type="match status" value="1"/>
</dbReference>
<dbReference type="PANTHER" id="PTHR24221:SF590">
    <property type="entry name" value="COMPONENT LINKED WITH THE ASSEMBLY OF CYTOCHROME' TRANSPORT TRANSMEMBRANE ATP-BINDING PROTEIN ABC TRANSPORTER CYDD-RELATED"/>
    <property type="match status" value="1"/>
</dbReference>
<dbReference type="PANTHER" id="PTHR24221">
    <property type="entry name" value="ATP-BINDING CASSETTE SUB-FAMILY B"/>
    <property type="match status" value="1"/>
</dbReference>
<dbReference type="CDD" id="cd18584">
    <property type="entry name" value="ABC_6TM_AarD_CydD"/>
    <property type="match status" value="1"/>
</dbReference>
<dbReference type="EMBL" id="JBHSZV010000034">
    <property type="protein sequence ID" value="MFC7062923.1"/>
    <property type="molecule type" value="Genomic_DNA"/>
</dbReference>
<evidence type="ECO:0000256" key="7">
    <source>
        <dbReference type="SAM" id="Phobius"/>
    </source>
</evidence>
<keyword evidence="6 7" id="KW-0472">Membrane</keyword>
<keyword evidence="3" id="KW-0547">Nucleotide-binding</keyword>
<evidence type="ECO:0000256" key="3">
    <source>
        <dbReference type="ARBA" id="ARBA00022741"/>
    </source>
</evidence>
<evidence type="ECO:0000256" key="2">
    <source>
        <dbReference type="ARBA" id="ARBA00022692"/>
    </source>
</evidence>
<feature type="domain" description="ABC transporter" evidence="8">
    <location>
        <begin position="335"/>
        <end position="570"/>
    </location>
</feature>
<evidence type="ECO:0000313" key="10">
    <source>
        <dbReference type="EMBL" id="MFC7062923.1"/>
    </source>
</evidence>
<dbReference type="InterPro" id="IPR039421">
    <property type="entry name" value="Type_1_exporter"/>
</dbReference>
<feature type="transmembrane region" description="Helical" evidence="7">
    <location>
        <begin position="131"/>
        <end position="151"/>
    </location>
</feature>
<dbReference type="PROSITE" id="PS50893">
    <property type="entry name" value="ABC_TRANSPORTER_2"/>
    <property type="match status" value="1"/>
</dbReference>
<feature type="transmembrane region" description="Helical" evidence="7">
    <location>
        <begin position="236"/>
        <end position="257"/>
    </location>
</feature>
<feature type="transmembrane region" description="Helical" evidence="7">
    <location>
        <begin position="263"/>
        <end position="281"/>
    </location>
</feature>
<dbReference type="NCBIfam" id="TIGR02857">
    <property type="entry name" value="CydD"/>
    <property type="match status" value="1"/>
</dbReference>
<dbReference type="Gene3D" id="3.40.50.300">
    <property type="entry name" value="P-loop containing nucleotide triphosphate hydrolases"/>
    <property type="match status" value="1"/>
</dbReference>